<organism evidence="1 2">
    <name type="scientific">Dyella flava</name>
    <dbReference type="NCBI Taxonomy" id="1920170"/>
    <lineage>
        <taxon>Bacteria</taxon>
        <taxon>Pseudomonadati</taxon>
        <taxon>Pseudomonadota</taxon>
        <taxon>Gammaproteobacteria</taxon>
        <taxon>Lysobacterales</taxon>
        <taxon>Rhodanobacteraceae</taxon>
        <taxon>Dyella</taxon>
    </lineage>
</organism>
<gene>
    <name evidence="1" type="ORF">ISP19_09680</name>
</gene>
<dbReference type="EMBL" id="JADIKE010000035">
    <property type="protein sequence ID" value="MBM7125650.1"/>
    <property type="molecule type" value="Genomic_DNA"/>
</dbReference>
<evidence type="ECO:0000313" key="2">
    <source>
        <dbReference type="Proteomes" id="UP001430149"/>
    </source>
</evidence>
<dbReference type="RefSeq" id="WP_204681219.1">
    <property type="nucleotide sequence ID" value="NZ_BSNR01000001.1"/>
</dbReference>
<sequence>MEQHFSGPWIRLNTTYYVAPVGDPAELLEDAQLLLGGANGIAQSLSDLLSQDLDANPADLANALWSAALLVKMGQRNTLEAQYRLRQLRGPMDDVDEEEVAES</sequence>
<evidence type="ECO:0000313" key="1">
    <source>
        <dbReference type="EMBL" id="MBM7125650.1"/>
    </source>
</evidence>
<proteinExistence type="predicted"/>
<dbReference type="Proteomes" id="UP001430149">
    <property type="component" value="Unassembled WGS sequence"/>
</dbReference>
<reference evidence="1" key="1">
    <citation type="submission" date="2020-10" db="EMBL/GenBank/DDBJ databases">
        <title>Phylogeny of dyella-like bacteria.</title>
        <authorList>
            <person name="Fu J."/>
        </authorList>
    </citation>
    <scope>NUCLEOTIDE SEQUENCE</scope>
    <source>
        <strain evidence="1">DHOC52</strain>
    </source>
</reference>
<keyword evidence="2" id="KW-1185">Reference proteome</keyword>
<protein>
    <submittedName>
        <fullName evidence="1">Uncharacterized protein</fullName>
    </submittedName>
</protein>
<accession>A0ABS2K4P9</accession>
<name>A0ABS2K4P9_9GAMM</name>
<comment type="caution">
    <text evidence="1">The sequence shown here is derived from an EMBL/GenBank/DDBJ whole genome shotgun (WGS) entry which is preliminary data.</text>
</comment>